<keyword evidence="10" id="KW-0472">Membrane</keyword>
<evidence type="ECO:0000256" key="7">
    <source>
        <dbReference type="ARBA" id="ARBA00022777"/>
    </source>
</evidence>
<dbReference type="CDD" id="cd06225">
    <property type="entry name" value="HAMP"/>
    <property type="match status" value="1"/>
</dbReference>
<feature type="domain" description="HAMP" evidence="12">
    <location>
        <begin position="300"/>
        <end position="352"/>
    </location>
</feature>
<dbReference type="CDD" id="cd16922">
    <property type="entry name" value="HATPase_EvgS-ArcB-TorS-like"/>
    <property type="match status" value="1"/>
</dbReference>
<dbReference type="PRINTS" id="PR00344">
    <property type="entry name" value="BCTRLSENSOR"/>
</dbReference>
<dbReference type="Proteomes" id="UP000001572">
    <property type="component" value="Chromosome"/>
</dbReference>
<evidence type="ECO:0000256" key="5">
    <source>
        <dbReference type="ARBA" id="ARBA00022679"/>
    </source>
</evidence>
<dbReference type="InterPro" id="IPR036890">
    <property type="entry name" value="HATPase_C_sf"/>
</dbReference>
<dbReference type="GO" id="GO:0016020">
    <property type="term" value="C:membrane"/>
    <property type="evidence" value="ECO:0007669"/>
    <property type="project" value="UniProtKB-SubCell"/>
</dbReference>
<dbReference type="STRING" id="293826.Amet_4411"/>
<reference evidence="14" key="1">
    <citation type="journal article" date="2016" name="Genome Announc.">
        <title>Complete genome sequence of Alkaliphilus metalliredigens strain QYMF, an alkaliphilic and metal-reducing bacterium isolated from borax-contaminated leachate ponds.</title>
        <authorList>
            <person name="Hwang C."/>
            <person name="Copeland A."/>
            <person name="Lucas S."/>
            <person name="Lapidus A."/>
            <person name="Barry K."/>
            <person name="Detter J.C."/>
            <person name="Glavina Del Rio T."/>
            <person name="Hammon N."/>
            <person name="Israni S."/>
            <person name="Dalin E."/>
            <person name="Tice H."/>
            <person name="Pitluck S."/>
            <person name="Chertkov O."/>
            <person name="Brettin T."/>
            <person name="Bruce D."/>
            <person name="Han C."/>
            <person name="Schmutz J."/>
            <person name="Larimer F."/>
            <person name="Land M.L."/>
            <person name="Hauser L."/>
            <person name="Kyrpides N."/>
            <person name="Mikhailova N."/>
            <person name="Ye Q."/>
            <person name="Zhou J."/>
            <person name="Richardson P."/>
            <person name="Fields M.W."/>
        </authorList>
    </citation>
    <scope>NUCLEOTIDE SEQUENCE [LARGE SCALE GENOMIC DNA]</scope>
    <source>
        <strain evidence="14">QYMF</strain>
    </source>
</reference>
<evidence type="ECO:0000259" key="12">
    <source>
        <dbReference type="PROSITE" id="PS50885"/>
    </source>
</evidence>
<dbReference type="SUPFAM" id="SSF47384">
    <property type="entry name" value="Homodimeric domain of signal transducing histidine kinase"/>
    <property type="match status" value="1"/>
</dbReference>
<dbReference type="RefSeq" id="WP_012065376.1">
    <property type="nucleotide sequence ID" value="NC_009633.1"/>
</dbReference>
<keyword evidence="10" id="KW-0812">Transmembrane</keyword>
<dbReference type="InterPro" id="IPR003594">
    <property type="entry name" value="HATPase_dom"/>
</dbReference>
<dbReference type="Pfam" id="PF02518">
    <property type="entry name" value="HATPase_c"/>
    <property type="match status" value="1"/>
</dbReference>
<dbReference type="GO" id="GO:0000155">
    <property type="term" value="F:phosphorelay sensor kinase activity"/>
    <property type="evidence" value="ECO:0007669"/>
    <property type="project" value="InterPro"/>
</dbReference>
<keyword evidence="14" id="KW-1185">Reference proteome</keyword>
<keyword evidence="4" id="KW-0597">Phosphoprotein</keyword>
<evidence type="ECO:0000256" key="1">
    <source>
        <dbReference type="ARBA" id="ARBA00000085"/>
    </source>
</evidence>
<keyword evidence="10" id="KW-1133">Transmembrane helix</keyword>
<dbReference type="PANTHER" id="PTHR43711">
    <property type="entry name" value="TWO-COMPONENT HISTIDINE KINASE"/>
    <property type="match status" value="1"/>
</dbReference>
<evidence type="ECO:0000256" key="4">
    <source>
        <dbReference type="ARBA" id="ARBA00022553"/>
    </source>
</evidence>
<dbReference type="InterPro" id="IPR003660">
    <property type="entry name" value="HAMP_dom"/>
</dbReference>
<dbReference type="InterPro" id="IPR036097">
    <property type="entry name" value="HisK_dim/P_sf"/>
</dbReference>
<accession>A6TWB6</accession>
<evidence type="ECO:0000256" key="6">
    <source>
        <dbReference type="ARBA" id="ARBA00022741"/>
    </source>
</evidence>
<dbReference type="GO" id="GO:0005524">
    <property type="term" value="F:ATP binding"/>
    <property type="evidence" value="ECO:0007669"/>
    <property type="project" value="UniProtKB-KW"/>
</dbReference>
<dbReference type="HOGENOM" id="CLU_000445_89_20_9"/>
<dbReference type="InterPro" id="IPR004358">
    <property type="entry name" value="Sig_transdc_His_kin-like_C"/>
</dbReference>
<evidence type="ECO:0000256" key="8">
    <source>
        <dbReference type="ARBA" id="ARBA00022840"/>
    </source>
</evidence>
<dbReference type="CDD" id="cd00082">
    <property type="entry name" value="HisKA"/>
    <property type="match status" value="1"/>
</dbReference>
<evidence type="ECO:0000256" key="10">
    <source>
        <dbReference type="SAM" id="Phobius"/>
    </source>
</evidence>
<dbReference type="FunFam" id="3.30.565.10:FF:000037">
    <property type="entry name" value="Hybrid sensor histidine kinase/response regulator"/>
    <property type="match status" value="1"/>
</dbReference>
<dbReference type="Gene3D" id="3.30.450.20">
    <property type="entry name" value="PAS domain"/>
    <property type="match status" value="1"/>
</dbReference>
<keyword evidence="7 13" id="KW-0418">Kinase</keyword>
<feature type="domain" description="Histidine kinase" evidence="11">
    <location>
        <begin position="367"/>
        <end position="589"/>
    </location>
</feature>
<comment type="subcellular location">
    <subcellularLocation>
        <location evidence="2">Membrane</location>
    </subcellularLocation>
</comment>
<feature type="transmembrane region" description="Helical" evidence="10">
    <location>
        <begin position="6"/>
        <end position="24"/>
    </location>
</feature>
<dbReference type="EMBL" id="CP000724">
    <property type="protein sequence ID" value="ABR50484.1"/>
    <property type="molecule type" value="Genomic_DNA"/>
</dbReference>
<dbReference type="Gene3D" id="1.10.287.130">
    <property type="match status" value="1"/>
</dbReference>
<protein>
    <recommendedName>
        <fullName evidence="3">histidine kinase</fullName>
        <ecNumber evidence="3">2.7.13.3</ecNumber>
    </recommendedName>
</protein>
<evidence type="ECO:0000313" key="13">
    <source>
        <dbReference type="EMBL" id="ABR50484.1"/>
    </source>
</evidence>
<dbReference type="Gene3D" id="3.30.565.10">
    <property type="entry name" value="Histidine kinase-like ATPase, C-terminal domain"/>
    <property type="match status" value="1"/>
</dbReference>
<dbReference type="KEGG" id="amt:Amet_4411"/>
<keyword evidence="5 13" id="KW-0808">Transferase</keyword>
<dbReference type="PANTHER" id="PTHR43711:SF26">
    <property type="entry name" value="SENSOR HISTIDINE KINASE RCSC"/>
    <property type="match status" value="1"/>
</dbReference>
<dbReference type="SUPFAM" id="SSF55874">
    <property type="entry name" value="ATPase domain of HSP90 chaperone/DNA topoisomerase II/histidine kinase"/>
    <property type="match status" value="1"/>
</dbReference>
<keyword evidence="8" id="KW-0067">ATP-binding</keyword>
<dbReference type="Pfam" id="PF00512">
    <property type="entry name" value="HisKA"/>
    <property type="match status" value="1"/>
</dbReference>
<gene>
    <name evidence="13" type="ordered locus">Amet_4411</name>
</gene>
<evidence type="ECO:0000256" key="2">
    <source>
        <dbReference type="ARBA" id="ARBA00004370"/>
    </source>
</evidence>
<evidence type="ECO:0000259" key="11">
    <source>
        <dbReference type="PROSITE" id="PS50109"/>
    </source>
</evidence>
<evidence type="ECO:0000313" key="14">
    <source>
        <dbReference type="Proteomes" id="UP000001572"/>
    </source>
</evidence>
<dbReference type="PROSITE" id="PS50109">
    <property type="entry name" value="HIS_KIN"/>
    <property type="match status" value="1"/>
</dbReference>
<feature type="transmembrane region" description="Helical" evidence="10">
    <location>
        <begin position="281"/>
        <end position="303"/>
    </location>
</feature>
<sequence length="627" mass="71255">MSLRNIRIRILALILLILIPISLIKIHGIQERYNLSMESELNSSEESASVIASTFSCYIRGIGRTQNVVGTTILSNSSWNQEDIEDYLEKLRPKDSRITGYAWLSPKGEVLASTGAISQNSDYVHEEYIQEIIYGSEMVVSNLKENDDRPVISIAQSIRANNELKGIMIAYLDVEKIESFFTTERRATTSSYGIVDKNGYIVFRKGSPEISFENRKISEDSPAWRALDGEIVRTEAFKSNIDNDLRTGVDYPIESMGWANFVTMSTDELLAMKNKSVQDELLMFFGVFFLLLILVIRLSYGLVSSMNKLVQTSKDIMQGNLNAKTNFTSENPLAIVGQTFDQMTEELNQRIKEIEEYNELKDQFLSTVSHELKTPLNIILGSNQLMEQLDHNNMESWNVNIKKYLKMQKQNCYRLLRLINNLIDVTKAENHHLRAHPINRDITKTVEDITMSIVGYADLKNINVVFDTEVEEKIMSFDEDLIERIMLNILSNAIKFTGEGGEIQVTIYDRKEIIAISIKDNGIGIPEDKTEIIFDRFAQVDSTLSREFEGSGIGLALVKYLVELHDGKISVVSKFGEGSEFIIELPVKLTDNEYIVSNGNDFLNVERIKIEFSDIYVNSSMLQDNTS</sequence>
<proteinExistence type="predicted"/>
<evidence type="ECO:0000256" key="3">
    <source>
        <dbReference type="ARBA" id="ARBA00012438"/>
    </source>
</evidence>
<dbReference type="SMART" id="SM00387">
    <property type="entry name" value="HATPase_c"/>
    <property type="match status" value="1"/>
</dbReference>
<organism evidence="13 14">
    <name type="scientific">Alkaliphilus metalliredigens (strain QYMF)</name>
    <dbReference type="NCBI Taxonomy" id="293826"/>
    <lineage>
        <taxon>Bacteria</taxon>
        <taxon>Bacillati</taxon>
        <taxon>Bacillota</taxon>
        <taxon>Clostridia</taxon>
        <taxon>Peptostreptococcales</taxon>
        <taxon>Natronincolaceae</taxon>
        <taxon>Alkaliphilus</taxon>
    </lineage>
</organism>
<name>A6TWB6_ALKMQ</name>
<keyword evidence="6" id="KW-0547">Nucleotide-binding</keyword>
<dbReference type="InterPro" id="IPR003661">
    <property type="entry name" value="HisK_dim/P_dom"/>
</dbReference>
<dbReference type="EC" id="2.7.13.3" evidence="3"/>
<dbReference type="PROSITE" id="PS50885">
    <property type="entry name" value="HAMP"/>
    <property type="match status" value="1"/>
</dbReference>
<comment type="catalytic activity">
    <reaction evidence="1">
        <text>ATP + protein L-histidine = ADP + protein N-phospho-L-histidine.</text>
        <dbReference type="EC" id="2.7.13.3"/>
    </reaction>
</comment>
<dbReference type="Gene3D" id="6.10.340.10">
    <property type="match status" value="1"/>
</dbReference>
<keyword evidence="9" id="KW-0902">Two-component regulatory system</keyword>
<dbReference type="OrthoDB" id="1931120at2"/>
<dbReference type="eggNOG" id="COG2205">
    <property type="taxonomic scope" value="Bacteria"/>
</dbReference>
<dbReference type="SMART" id="SM00388">
    <property type="entry name" value="HisKA"/>
    <property type="match status" value="1"/>
</dbReference>
<evidence type="ECO:0000256" key="9">
    <source>
        <dbReference type="ARBA" id="ARBA00023012"/>
    </source>
</evidence>
<dbReference type="InterPro" id="IPR005467">
    <property type="entry name" value="His_kinase_dom"/>
</dbReference>
<dbReference type="InterPro" id="IPR050736">
    <property type="entry name" value="Sensor_HK_Regulatory"/>
</dbReference>
<dbReference type="AlphaFoldDB" id="A6TWB6"/>